<dbReference type="InterPro" id="IPR000756">
    <property type="entry name" value="Diacylglycerol_kin_accessory"/>
</dbReference>
<accession>W6K3X2</accession>
<dbReference type="RefSeq" id="WP_048699545.1">
    <property type="nucleotide sequence ID" value="NZ_HG764815.1"/>
</dbReference>
<dbReference type="EMBL" id="CAJA01000294">
    <property type="protein sequence ID" value="CCH74009.1"/>
    <property type="molecule type" value="Genomic_DNA"/>
</dbReference>
<dbReference type="Gene3D" id="2.60.200.40">
    <property type="match status" value="1"/>
</dbReference>
<dbReference type="InterPro" id="IPR001206">
    <property type="entry name" value="Diacylglycerol_kinase_cat_dom"/>
</dbReference>
<dbReference type="Pfam" id="PF19279">
    <property type="entry name" value="YegS_C"/>
    <property type="match status" value="1"/>
</dbReference>
<keyword evidence="5" id="KW-0808">Transferase</keyword>
<dbReference type="PROSITE" id="PS50146">
    <property type="entry name" value="DAGK"/>
    <property type="match status" value="1"/>
</dbReference>
<dbReference type="AlphaFoldDB" id="W6K3X2"/>
<dbReference type="PANTHER" id="PTHR12358">
    <property type="entry name" value="SPHINGOSINE KINASE"/>
    <property type="match status" value="1"/>
</dbReference>
<name>W6K3X2_9MICO</name>
<comment type="caution">
    <text evidence="14">The sequence shown here is derived from an EMBL/GenBank/DDBJ whole genome shotgun (WGS) entry which is preliminary data.</text>
</comment>
<keyword evidence="12" id="KW-0812">Transmembrane</keyword>
<dbReference type="GO" id="GO:0004143">
    <property type="term" value="F:ATP-dependent diacylglycerol kinase activity"/>
    <property type="evidence" value="ECO:0007669"/>
    <property type="project" value="UniProtKB-EC"/>
</dbReference>
<dbReference type="InterPro" id="IPR017438">
    <property type="entry name" value="ATP-NAD_kinase_N"/>
</dbReference>
<dbReference type="InterPro" id="IPR050187">
    <property type="entry name" value="Lipid_Phosphate_FormReg"/>
</dbReference>
<feature type="region of interest" description="Disordered" evidence="11">
    <location>
        <begin position="181"/>
        <end position="205"/>
    </location>
</feature>
<evidence type="ECO:0000256" key="2">
    <source>
        <dbReference type="ARBA" id="ARBA00005983"/>
    </source>
</evidence>
<evidence type="ECO:0000256" key="8">
    <source>
        <dbReference type="ARBA" id="ARBA00022840"/>
    </source>
</evidence>
<evidence type="ECO:0000256" key="11">
    <source>
        <dbReference type="SAM" id="MobiDB-lite"/>
    </source>
</evidence>
<keyword evidence="6" id="KW-0547">Nucleotide-binding</keyword>
<keyword evidence="15" id="KW-1185">Reference proteome</keyword>
<dbReference type="SMART" id="SM00046">
    <property type="entry name" value="DAGKc"/>
    <property type="match status" value="1"/>
</dbReference>
<dbReference type="SMART" id="SM00045">
    <property type="entry name" value="DAGKa"/>
    <property type="match status" value="1"/>
</dbReference>
<evidence type="ECO:0000256" key="6">
    <source>
        <dbReference type="ARBA" id="ARBA00022741"/>
    </source>
</evidence>
<comment type="similarity">
    <text evidence="3">Belongs to the eukaryotic diacylglycerol kinase family.</text>
</comment>
<dbReference type="OrthoDB" id="3171056at2"/>
<comment type="similarity">
    <text evidence="2">Belongs to the diacylglycerol/lipid kinase family.</text>
</comment>
<reference evidence="14 15" key="1">
    <citation type="journal article" date="2013" name="ISME J.">
        <title>A metabolic model for members of the genus Tetrasphaera involved in enhanced biological phosphorus removal.</title>
        <authorList>
            <person name="Kristiansen R."/>
            <person name="Nguyen H.T.T."/>
            <person name="Saunders A.M."/>
            <person name="Nielsen J.L."/>
            <person name="Wimmer R."/>
            <person name="Le V.Q."/>
            <person name="McIlroy S.J."/>
            <person name="Petrovski S."/>
            <person name="Seviour R.J."/>
            <person name="Calteau A."/>
            <person name="Nielsen K.L."/>
            <person name="Nielsen P.H."/>
        </authorList>
    </citation>
    <scope>NUCLEOTIDE SEQUENCE [LARGE SCALE GENOMIC DNA]</scope>
    <source>
        <strain evidence="14 15">Ben110</strain>
    </source>
</reference>
<dbReference type="GO" id="GO:0005524">
    <property type="term" value="F:ATP binding"/>
    <property type="evidence" value="ECO:0007669"/>
    <property type="project" value="UniProtKB-KW"/>
</dbReference>
<keyword evidence="12" id="KW-0472">Membrane</keyword>
<dbReference type="SUPFAM" id="SSF111331">
    <property type="entry name" value="NAD kinase/diacylglycerol kinase-like"/>
    <property type="match status" value="1"/>
</dbReference>
<dbReference type="Pfam" id="PF00781">
    <property type="entry name" value="DAGK_cat"/>
    <property type="match status" value="1"/>
</dbReference>
<feature type="domain" description="DAGKc" evidence="13">
    <location>
        <begin position="52"/>
        <end position="183"/>
    </location>
</feature>
<feature type="transmembrane region" description="Helical" evidence="12">
    <location>
        <begin position="6"/>
        <end position="28"/>
    </location>
</feature>
<evidence type="ECO:0000256" key="5">
    <source>
        <dbReference type="ARBA" id="ARBA00022679"/>
    </source>
</evidence>
<dbReference type="STRING" id="1193182.BN11_3630004"/>
<keyword evidence="9" id="KW-0594">Phospholipid biosynthesis</keyword>
<dbReference type="GO" id="GO:0008654">
    <property type="term" value="P:phospholipid biosynthetic process"/>
    <property type="evidence" value="ECO:0007669"/>
    <property type="project" value="UniProtKB-KW"/>
</dbReference>
<evidence type="ECO:0000313" key="14">
    <source>
        <dbReference type="EMBL" id="CCH74009.1"/>
    </source>
</evidence>
<dbReference type="Gene3D" id="3.40.50.10330">
    <property type="entry name" value="Probable inorganic polyphosphate/atp-NAD kinase, domain 1"/>
    <property type="match status" value="1"/>
</dbReference>
<evidence type="ECO:0000256" key="9">
    <source>
        <dbReference type="ARBA" id="ARBA00023209"/>
    </source>
</evidence>
<protein>
    <recommendedName>
        <fullName evidence="4">diacylglycerol kinase (ATP)</fullName>
        <ecNumber evidence="4">2.7.1.107</ecNumber>
    </recommendedName>
</protein>
<comment type="cofactor">
    <cofactor evidence="1">
        <name>Mg(2+)</name>
        <dbReference type="ChEBI" id="CHEBI:18420"/>
    </cofactor>
</comment>
<dbReference type="InterPro" id="IPR016064">
    <property type="entry name" value="NAD/diacylglycerol_kinase_sf"/>
</dbReference>
<gene>
    <name evidence="14" type="ORF">BN11_3630004</name>
</gene>
<keyword evidence="10" id="KW-1208">Phospholipid metabolism</keyword>
<evidence type="ECO:0000256" key="7">
    <source>
        <dbReference type="ARBA" id="ARBA00022777"/>
    </source>
</evidence>
<evidence type="ECO:0000259" key="13">
    <source>
        <dbReference type="PROSITE" id="PS50146"/>
    </source>
</evidence>
<evidence type="ECO:0000313" key="15">
    <source>
        <dbReference type="Proteomes" id="UP000035763"/>
    </source>
</evidence>
<dbReference type="GO" id="GO:0007200">
    <property type="term" value="P:phospholipase C-activating G protein-coupled receptor signaling pathway"/>
    <property type="evidence" value="ECO:0007669"/>
    <property type="project" value="InterPro"/>
</dbReference>
<dbReference type="InterPro" id="IPR045540">
    <property type="entry name" value="YegS/DAGK_C"/>
</dbReference>
<proteinExistence type="inferred from homology"/>
<keyword evidence="9" id="KW-0443">Lipid metabolism</keyword>
<evidence type="ECO:0000256" key="12">
    <source>
        <dbReference type="SAM" id="Phobius"/>
    </source>
</evidence>
<keyword evidence="7" id="KW-0418">Kinase</keyword>
<dbReference type="PANTHER" id="PTHR12358:SF54">
    <property type="entry name" value="SPHINGOSINE KINASE RELATED PROTEIN"/>
    <property type="match status" value="1"/>
</dbReference>
<dbReference type="EC" id="2.7.1.107" evidence="4"/>
<organism evidence="14 15">
    <name type="scientific">Nostocoides australiense Ben110</name>
    <dbReference type="NCBI Taxonomy" id="1193182"/>
    <lineage>
        <taxon>Bacteria</taxon>
        <taxon>Bacillati</taxon>
        <taxon>Actinomycetota</taxon>
        <taxon>Actinomycetes</taxon>
        <taxon>Micrococcales</taxon>
        <taxon>Intrasporangiaceae</taxon>
        <taxon>Nostocoides</taxon>
    </lineage>
</organism>
<evidence type="ECO:0000256" key="4">
    <source>
        <dbReference type="ARBA" id="ARBA00012133"/>
    </source>
</evidence>
<sequence length="388" mass="39967">MVPNALMLAAAVALNVTLLAVAIVLALNGRPGRHAKPRPHRDAFRGAATTPPRRKRAAVIVNPTKFTTLTPVRSALGSVAAELDWDQPLILETTREDPGYGQARSALDAGVDLICSLGGDGTVRVVASVLAGTSTPMGLLPGGTGNLLARNLELPLTDIGEAFRVACAGRNRAVDVAYAALAPPPSPAPHPGEQEAGGQGAGDSTEAADAVAQHAFLVMAGVGLDATIMSETSEESKAKLGWTAYAATGLKNFLGTRIRADVSVDGGPARSVTASTVLIGNCGRITGGINLMPDARIDDGVLDVVVLSPKGFPGWVDVTARVLTQHRSNRTERLQRHTATEVVIATDKAQAVQLDGDVIGETTRLTARIVAKALLVRVAALGEPGPAG</sequence>
<keyword evidence="12" id="KW-1133">Transmembrane helix</keyword>
<keyword evidence="9" id="KW-0444">Lipid biosynthesis</keyword>
<dbReference type="Proteomes" id="UP000035763">
    <property type="component" value="Unassembled WGS sequence"/>
</dbReference>
<evidence type="ECO:0000256" key="10">
    <source>
        <dbReference type="ARBA" id="ARBA00023264"/>
    </source>
</evidence>
<keyword evidence="8" id="KW-0067">ATP-binding</keyword>
<evidence type="ECO:0000256" key="1">
    <source>
        <dbReference type="ARBA" id="ARBA00001946"/>
    </source>
</evidence>
<evidence type="ECO:0000256" key="3">
    <source>
        <dbReference type="ARBA" id="ARBA00009280"/>
    </source>
</evidence>